<name>A0ABQ7G066_DUNSA</name>
<feature type="transmembrane region" description="Helical" evidence="1">
    <location>
        <begin position="46"/>
        <end position="66"/>
    </location>
</feature>
<keyword evidence="1" id="KW-1133">Transmembrane helix</keyword>
<evidence type="ECO:0000313" key="3">
    <source>
        <dbReference type="Proteomes" id="UP000815325"/>
    </source>
</evidence>
<evidence type="ECO:0000256" key="1">
    <source>
        <dbReference type="SAM" id="Phobius"/>
    </source>
</evidence>
<sequence>GTMLIYLLLSWPYLQWQLQVLELLAHTLEAVIIIFGMLQMDGNSEAYVTWVMIGCFFAVILLLLVYELWRLCSVLMDIIDWLKEKCGIQVKVAPSS</sequence>
<dbReference type="Proteomes" id="UP000815325">
    <property type="component" value="Unassembled WGS sequence"/>
</dbReference>
<feature type="non-terminal residue" evidence="2">
    <location>
        <position position="1"/>
    </location>
</feature>
<dbReference type="EMBL" id="MU070380">
    <property type="protein sequence ID" value="KAF5828002.1"/>
    <property type="molecule type" value="Genomic_DNA"/>
</dbReference>
<proteinExistence type="predicted"/>
<keyword evidence="1" id="KW-0812">Transmembrane</keyword>
<accession>A0ABQ7G066</accession>
<protein>
    <submittedName>
        <fullName evidence="2">Uncharacterized protein</fullName>
    </submittedName>
</protein>
<organism evidence="2 3">
    <name type="scientific">Dunaliella salina</name>
    <name type="common">Green alga</name>
    <name type="synonym">Protococcus salinus</name>
    <dbReference type="NCBI Taxonomy" id="3046"/>
    <lineage>
        <taxon>Eukaryota</taxon>
        <taxon>Viridiplantae</taxon>
        <taxon>Chlorophyta</taxon>
        <taxon>core chlorophytes</taxon>
        <taxon>Chlorophyceae</taxon>
        <taxon>CS clade</taxon>
        <taxon>Chlamydomonadales</taxon>
        <taxon>Dunaliellaceae</taxon>
        <taxon>Dunaliella</taxon>
    </lineage>
</organism>
<evidence type="ECO:0000313" key="2">
    <source>
        <dbReference type="EMBL" id="KAF5828002.1"/>
    </source>
</evidence>
<keyword evidence="1" id="KW-0472">Membrane</keyword>
<gene>
    <name evidence="2" type="ORF">DUNSADRAFT_18376</name>
</gene>
<reference evidence="2" key="1">
    <citation type="submission" date="2017-08" db="EMBL/GenBank/DDBJ databases">
        <authorList>
            <person name="Polle J.E."/>
            <person name="Barry K."/>
            <person name="Cushman J."/>
            <person name="Schmutz J."/>
            <person name="Tran D."/>
            <person name="Hathwaick L.T."/>
            <person name="Yim W.C."/>
            <person name="Jenkins J."/>
            <person name="Mckie-Krisberg Z.M."/>
            <person name="Prochnik S."/>
            <person name="Lindquist E."/>
            <person name="Dockter R.B."/>
            <person name="Adam C."/>
            <person name="Molina H."/>
            <person name="Bunkerborg J."/>
            <person name="Jin E."/>
            <person name="Buchheim M."/>
            <person name="Magnuson J."/>
        </authorList>
    </citation>
    <scope>NUCLEOTIDE SEQUENCE</scope>
    <source>
        <strain evidence="2">CCAP 19/18</strain>
    </source>
</reference>
<comment type="caution">
    <text evidence="2">The sequence shown here is derived from an EMBL/GenBank/DDBJ whole genome shotgun (WGS) entry which is preliminary data.</text>
</comment>
<keyword evidence="3" id="KW-1185">Reference proteome</keyword>